<sequence>MDRLNALDEQDAAAALLACCASRRWAAEVAAARPYPDLAALKAASARAMLGLTWEDVGEALAAHPRIGERAGGASREAAWSRREQAGASDAGLETQQALADGNRAYEERFGHVYLICATGLSAAEMLAALHRRLDNGVAAERVVVREELAKIVDLRLAGLAAELDGAGAAAGEAR</sequence>
<evidence type="ECO:0000256" key="4">
    <source>
        <dbReference type="ARBA" id="ARBA00022631"/>
    </source>
</evidence>
<comment type="pathway">
    <text evidence="2">Purine metabolism; urate degradation; (S)-allantoin from urate: step 3/3.</text>
</comment>
<proteinExistence type="predicted"/>
<dbReference type="Proteomes" id="UP000774570">
    <property type="component" value="Unassembled WGS sequence"/>
</dbReference>
<feature type="region of interest" description="Disordered" evidence="7">
    <location>
        <begin position="72"/>
        <end position="94"/>
    </location>
</feature>
<dbReference type="InterPro" id="IPR036778">
    <property type="entry name" value="OHCU_decarboxylase_sf"/>
</dbReference>
<name>A0ABS7FVA3_9ACTN</name>
<evidence type="ECO:0000313" key="10">
    <source>
        <dbReference type="Proteomes" id="UP000774570"/>
    </source>
</evidence>
<dbReference type="EMBL" id="JAIBOA010000011">
    <property type="protein sequence ID" value="MBW8484355.1"/>
    <property type="molecule type" value="Genomic_DNA"/>
</dbReference>
<reference evidence="9 10" key="1">
    <citation type="submission" date="2021-07" db="EMBL/GenBank/DDBJ databases">
        <title>Actinomadura sp. PM05-2 isolated from lichen.</title>
        <authorList>
            <person name="Somphong A."/>
            <person name="Phongsopitanun W."/>
            <person name="Tanasupawat S."/>
            <person name="Peongsungnone V."/>
        </authorList>
    </citation>
    <scope>NUCLEOTIDE SEQUENCE [LARGE SCALE GENOMIC DNA]</scope>
    <source>
        <strain evidence="9 10">PM05-2</strain>
    </source>
</reference>
<dbReference type="Gene3D" id="1.10.3330.10">
    <property type="entry name" value="Oxo-4-hydroxy-4-carboxy-5-ureidoimidazoline decarboxylase"/>
    <property type="match status" value="1"/>
</dbReference>
<feature type="domain" description="Oxo-4-hydroxy-4-carboxy-5-ureidoimidazoline decarboxylase" evidence="8">
    <location>
        <begin position="5"/>
        <end position="158"/>
    </location>
</feature>
<evidence type="ECO:0000256" key="3">
    <source>
        <dbReference type="ARBA" id="ARBA00012257"/>
    </source>
</evidence>
<dbReference type="PANTHER" id="PTHR43466:SF1">
    <property type="entry name" value="2-OXO-4-HYDROXY-4-CARBOXY-5-UREIDOIMIDAZOLINE DECARBOXYLASE-RELATED"/>
    <property type="match status" value="1"/>
</dbReference>
<dbReference type="PANTHER" id="PTHR43466">
    <property type="entry name" value="2-OXO-4-HYDROXY-4-CARBOXY-5-UREIDOIMIDAZOLINE DECARBOXYLASE-RELATED"/>
    <property type="match status" value="1"/>
</dbReference>
<evidence type="ECO:0000256" key="6">
    <source>
        <dbReference type="ARBA" id="ARBA00023239"/>
    </source>
</evidence>
<evidence type="ECO:0000259" key="8">
    <source>
        <dbReference type="Pfam" id="PF09349"/>
    </source>
</evidence>
<evidence type="ECO:0000256" key="2">
    <source>
        <dbReference type="ARBA" id="ARBA00004754"/>
    </source>
</evidence>
<keyword evidence="6 9" id="KW-0456">Lyase</keyword>
<dbReference type="RefSeq" id="WP_220167588.1">
    <property type="nucleotide sequence ID" value="NZ_JAIBOA010000011.1"/>
</dbReference>
<accession>A0ABS7FVA3</accession>
<evidence type="ECO:0000256" key="7">
    <source>
        <dbReference type="SAM" id="MobiDB-lite"/>
    </source>
</evidence>
<dbReference type="GO" id="GO:0051997">
    <property type="term" value="F:2-oxo-4-hydroxy-4-carboxy-5-ureidoimidazoline decarboxylase activity"/>
    <property type="evidence" value="ECO:0007669"/>
    <property type="project" value="UniProtKB-EC"/>
</dbReference>
<comment type="catalytic activity">
    <reaction evidence="1">
        <text>5-hydroxy-2-oxo-4-ureido-2,5-dihydro-1H-imidazole-5-carboxylate + H(+) = (S)-allantoin + CO2</text>
        <dbReference type="Rhea" id="RHEA:26301"/>
        <dbReference type="ChEBI" id="CHEBI:15378"/>
        <dbReference type="ChEBI" id="CHEBI:15678"/>
        <dbReference type="ChEBI" id="CHEBI:16526"/>
        <dbReference type="ChEBI" id="CHEBI:58639"/>
        <dbReference type="EC" id="4.1.1.97"/>
    </reaction>
</comment>
<evidence type="ECO:0000313" key="9">
    <source>
        <dbReference type="EMBL" id="MBW8484355.1"/>
    </source>
</evidence>
<dbReference type="InterPro" id="IPR017595">
    <property type="entry name" value="OHCU_decarboxylase-2"/>
</dbReference>
<protein>
    <recommendedName>
        <fullName evidence="3">2-oxo-4-hydroxy-4-carboxy-5-ureidoimidazoline decarboxylase</fullName>
        <ecNumber evidence="3">4.1.1.97</ecNumber>
    </recommendedName>
</protein>
<dbReference type="NCBIfam" id="TIGR03180">
    <property type="entry name" value="UraD_2"/>
    <property type="match status" value="1"/>
</dbReference>
<dbReference type="InterPro" id="IPR018020">
    <property type="entry name" value="OHCU_decarboxylase"/>
</dbReference>
<keyword evidence="4" id="KW-0659">Purine metabolism</keyword>
<dbReference type="NCBIfam" id="NF010372">
    <property type="entry name" value="PRK13798.1"/>
    <property type="match status" value="1"/>
</dbReference>
<gene>
    <name evidence="9" type="primary">uraD</name>
    <name evidence="9" type="ORF">K1Y72_18375</name>
</gene>
<keyword evidence="10" id="KW-1185">Reference proteome</keyword>
<comment type="caution">
    <text evidence="9">The sequence shown here is derived from an EMBL/GenBank/DDBJ whole genome shotgun (WGS) entry which is preliminary data.</text>
</comment>
<keyword evidence="5" id="KW-0210">Decarboxylase</keyword>
<dbReference type="SUPFAM" id="SSF158694">
    <property type="entry name" value="UraD-Like"/>
    <property type="match status" value="1"/>
</dbReference>
<dbReference type="EC" id="4.1.1.97" evidence="3"/>
<dbReference type="Pfam" id="PF09349">
    <property type="entry name" value="OHCU_decarbox"/>
    <property type="match status" value="1"/>
</dbReference>
<evidence type="ECO:0000256" key="1">
    <source>
        <dbReference type="ARBA" id="ARBA00001163"/>
    </source>
</evidence>
<evidence type="ECO:0000256" key="5">
    <source>
        <dbReference type="ARBA" id="ARBA00022793"/>
    </source>
</evidence>
<organism evidence="9 10">
    <name type="scientific">Actinomadura parmotrematis</name>
    <dbReference type="NCBI Taxonomy" id="2864039"/>
    <lineage>
        <taxon>Bacteria</taxon>
        <taxon>Bacillati</taxon>
        <taxon>Actinomycetota</taxon>
        <taxon>Actinomycetes</taxon>
        <taxon>Streptosporangiales</taxon>
        <taxon>Thermomonosporaceae</taxon>
        <taxon>Actinomadura</taxon>
    </lineage>
</organism>